<gene>
    <name evidence="2" type="ORF">M0R45_030616</name>
</gene>
<evidence type="ECO:0000256" key="1">
    <source>
        <dbReference type="SAM" id="MobiDB-lite"/>
    </source>
</evidence>
<sequence length="188" mass="21557">MYLLKGRLQLLNQSINHQQGRNHGRAHLWLPIPNHQSISFKTSEFCLFCNQQSIQLRPLQFWTSNCYLQPLASQAFHHITSAALPWTNTTDNTHHQNHHHTITFNFKAPNSQTSPSLGTQLQTTMSPCSADNHRSTTMSRDLHRYQLERPSASQRCRASFTQPPAQLQTIIAAVVSSNRRCNLSDHHR</sequence>
<accession>A0AAW1WE66</accession>
<dbReference type="Proteomes" id="UP001457282">
    <property type="component" value="Unassembled WGS sequence"/>
</dbReference>
<name>A0AAW1WE66_RUBAR</name>
<keyword evidence="3" id="KW-1185">Reference proteome</keyword>
<dbReference type="EMBL" id="JBEDUW010000006">
    <property type="protein sequence ID" value="KAK9922136.1"/>
    <property type="molecule type" value="Genomic_DNA"/>
</dbReference>
<organism evidence="2 3">
    <name type="scientific">Rubus argutus</name>
    <name type="common">Southern blackberry</name>
    <dbReference type="NCBI Taxonomy" id="59490"/>
    <lineage>
        <taxon>Eukaryota</taxon>
        <taxon>Viridiplantae</taxon>
        <taxon>Streptophyta</taxon>
        <taxon>Embryophyta</taxon>
        <taxon>Tracheophyta</taxon>
        <taxon>Spermatophyta</taxon>
        <taxon>Magnoliopsida</taxon>
        <taxon>eudicotyledons</taxon>
        <taxon>Gunneridae</taxon>
        <taxon>Pentapetalae</taxon>
        <taxon>rosids</taxon>
        <taxon>fabids</taxon>
        <taxon>Rosales</taxon>
        <taxon>Rosaceae</taxon>
        <taxon>Rosoideae</taxon>
        <taxon>Rosoideae incertae sedis</taxon>
        <taxon>Rubus</taxon>
    </lineage>
</organism>
<dbReference type="AlphaFoldDB" id="A0AAW1WE66"/>
<evidence type="ECO:0000313" key="2">
    <source>
        <dbReference type="EMBL" id="KAK9922136.1"/>
    </source>
</evidence>
<feature type="region of interest" description="Disordered" evidence="1">
    <location>
        <begin position="113"/>
        <end position="135"/>
    </location>
</feature>
<evidence type="ECO:0000313" key="3">
    <source>
        <dbReference type="Proteomes" id="UP001457282"/>
    </source>
</evidence>
<proteinExistence type="predicted"/>
<reference evidence="2 3" key="1">
    <citation type="journal article" date="2023" name="G3 (Bethesda)">
        <title>A chromosome-length genome assembly and annotation of blackberry (Rubus argutus, cv. 'Hillquist').</title>
        <authorList>
            <person name="Bruna T."/>
            <person name="Aryal R."/>
            <person name="Dudchenko O."/>
            <person name="Sargent D.J."/>
            <person name="Mead D."/>
            <person name="Buti M."/>
            <person name="Cavallini A."/>
            <person name="Hytonen T."/>
            <person name="Andres J."/>
            <person name="Pham M."/>
            <person name="Weisz D."/>
            <person name="Mascagni F."/>
            <person name="Usai G."/>
            <person name="Natali L."/>
            <person name="Bassil N."/>
            <person name="Fernandez G.E."/>
            <person name="Lomsadze A."/>
            <person name="Armour M."/>
            <person name="Olukolu B."/>
            <person name="Poorten T."/>
            <person name="Britton C."/>
            <person name="Davik J."/>
            <person name="Ashrafi H."/>
            <person name="Aiden E.L."/>
            <person name="Borodovsky M."/>
            <person name="Worthington M."/>
        </authorList>
    </citation>
    <scope>NUCLEOTIDE SEQUENCE [LARGE SCALE GENOMIC DNA]</scope>
    <source>
        <strain evidence="2">PI 553951</strain>
    </source>
</reference>
<comment type="caution">
    <text evidence="2">The sequence shown here is derived from an EMBL/GenBank/DDBJ whole genome shotgun (WGS) entry which is preliminary data.</text>
</comment>
<protein>
    <submittedName>
        <fullName evidence="2">Uncharacterized protein</fullName>
    </submittedName>
</protein>